<dbReference type="Proteomes" id="UP001595075">
    <property type="component" value="Unassembled WGS sequence"/>
</dbReference>
<evidence type="ECO:0000256" key="1">
    <source>
        <dbReference type="SAM" id="Phobius"/>
    </source>
</evidence>
<proteinExistence type="predicted"/>
<sequence>MGNKIQDIDDPWGRYHVKSAQAKTPAAAIELQESQNNTSYPPSLRQPTPWSERLRSITPKFRLPLALLSGAAITAGTTYVLVKHVQHLMATAQVSSDPSVWIHKARDDGYGACYNGCDNCRDVSYVYNACEKTARAIVPGINCNGTSMWNWANRYPTECLEALGVIYKAEALTKRKQNYRNQLAVIILTVIAGVVGAVIVFKLWGRWFPTYQPSSRWPASPPPYTAPYRASRPKTRRKWPFFWRAAAAASLSGTSHAYPCWGFSSSANQYFTHANNTISGVVHGWTSSCHTVTYACGSTCSSSGTSGPNSGGTTTCTTDFCYRDEEDEPPLFFVNYTMRRVKDCGFRLVDNVESEVNLRIGHPLIERNWRVKISVNRYNLTGVTDPSVLCLWDIGNH</sequence>
<comment type="caution">
    <text evidence="2">The sequence shown here is derived from an EMBL/GenBank/DDBJ whole genome shotgun (WGS) entry which is preliminary data.</text>
</comment>
<keyword evidence="1" id="KW-0812">Transmembrane</keyword>
<organism evidence="2 3">
    <name type="scientific">Oculimacula yallundae</name>
    <dbReference type="NCBI Taxonomy" id="86028"/>
    <lineage>
        <taxon>Eukaryota</taxon>
        <taxon>Fungi</taxon>
        <taxon>Dikarya</taxon>
        <taxon>Ascomycota</taxon>
        <taxon>Pezizomycotina</taxon>
        <taxon>Leotiomycetes</taxon>
        <taxon>Helotiales</taxon>
        <taxon>Ploettnerulaceae</taxon>
        <taxon>Oculimacula</taxon>
    </lineage>
</organism>
<evidence type="ECO:0000313" key="2">
    <source>
        <dbReference type="EMBL" id="KAL2063408.1"/>
    </source>
</evidence>
<dbReference type="EMBL" id="JAZHXI010000015">
    <property type="protein sequence ID" value="KAL2063408.1"/>
    <property type="molecule type" value="Genomic_DNA"/>
</dbReference>
<protein>
    <submittedName>
        <fullName evidence="2">Uncharacterized protein</fullName>
    </submittedName>
</protein>
<evidence type="ECO:0000313" key="3">
    <source>
        <dbReference type="Proteomes" id="UP001595075"/>
    </source>
</evidence>
<feature type="transmembrane region" description="Helical" evidence="1">
    <location>
        <begin position="61"/>
        <end position="82"/>
    </location>
</feature>
<accession>A0ABR4C0G3</accession>
<keyword evidence="3" id="KW-1185">Reference proteome</keyword>
<keyword evidence="1" id="KW-0472">Membrane</keyword>
<reference evidence="2 3" key="1">
    <citation type="journal article" date="2024" name="Commun. Biol.">
        <title>Comparative genomic analysis of thermophilic fungi reveals convergent evolutionary adaptations and gene losses.</title>
        <authorList>
            <person name="Steindorff A.S."/>
            <person name="Aguilar-Pontes M.V."/>
            <person name="Robinson A.J."/>
            <person name="Andreopoulos B."/>
            <person name="LaButti K."/>
            <person name="Kuo A."/>
            <person name="Mondo S."/>
            <person name="Riley R."/>
            <person name="Otillar R."/>
            <person name="Haridas S."/>
            <person name="Lipzen A."/>
            <person name="Grimwood J."/>
            <person name="Schmutz J."/>
            <person name="Clum A."/>
            <person name="Reid I.D."/>
            <person name="Moisan M.C."/>
            <person name="Butler G."/>
            <person name="Nguyen T.T.M."/>
            <person name="Dewar K."/>
            <person name="Conant G."/>
            <person name="Drula E."/>
            <person name="Henrissat B."/>
            <person name="Hansel C."/>
            <person name="Singer S."/>
            <person name="Hutchinson M.I."/>
            <person name="de Vries R.P."/>
            <person name="Natvig D.O."/>
            <person name="Powell A.J."/>
            <person name="Tsang A."/>
            <person name="Grigoriev I.V."/>
        </authorList>
    </citation>
    <scope>NUCLEOTIDE SEQUENCE [LARGE SCALE GENOMIC DNA]</scope>
    <source>
        <strain evidence="2 3">CBS 494.80</strain>
    </source>
</reference>
<name>A0ABR4C0G3_9HELO</name>
<feature type="transmembrane region" description="Helical" evidence="1">
    <location>
        <begin position="183"/>
        <end position="204"/>
    </location>
</feature>
<gene>
    <name evidence="2" type="ORF">VTL71DRAFT_5213</name>
</gene>
<keyword evidence="1" id="KW-1133">Transmembrane helix</keyword>